<dbReference type="SUPFAM" id="SSF50978">
    <property type="entry name" value="WD40 repeat-like"/>
    <property type="match status" value="1"/>
</dbReference>
<organism evidence="3 4">
    <name type="scientific">Chloropicon primus</name>
    <dbReference type="NCBI Taxonomy" id="1764295"/>
    <lineage>
        <taxon>Eukaryota</taxon>
        <taxon>Viridiplantae</taxon>
        <taxon>Chlorophyta</taxon>
        <taxon>Chloropicophyceae</taxon>
        <taxon>Chloropicales</taxon>
        <taxon>Chloropicaceae</taxon>
        <taxon>Chloropicon</taxon>
    </lineage>
</organism>
<dbReference type="AlphaFoldDB" id="A0A5B8MPQ8"/>
<dbReference type="InterPro" id="IPR015943">
    <property type="entry name" value="WD40/YVTN_repeat-like_dom_sf"/>
</dbReference>
<dbReference type="SMART" id="SM00320">
    <property type="entry name" value="WD40"/>
    <property type="match status" value="2"/>
</dbReference>
<keyword evidence="1" id="KW-0853">WD repeat</keyword>
<evidence type="ECO:0000313" key="3">
    <source>
        <dbReference type="EMBL" id="QDZ22321.1"/>
    </source>
</evidence>
<protein>
    <submittedName>
        <fullName evidence="3">WD40 repeat domain-containing protein</fullName>
    </submittedName>
</protein>
<dbReference type="STRING" id="1764295.A0A5B8MPQ8"/>
<accession>A0A5B8MPQ8</accession>
<dbReference type="InterPro" id="IPR036322">
    <property type="entry name" value="WD40_repeat_dom_sf"/>
</dbReference>
<keyword evidence="4" id="KW-1185">Reference proteome</keyword>
<evidence type="ECO:0000313" key="4">
    <source>
        <dbReference type="Proteomes" id="UP000316726"/>
    </source>
</evidence>
<dbReference type="InterPro" id="IPR001680">
    <property type="entry name" value="WD40_rpt"/>
</dbReference>
<evidence type="ECO:0000256" key="2">
    <source>
        <dbReference type="ARBA" id="ARBA00022737"/>
    </source>
</evidence>
<dbReference type="OrthoDB" id="10248252at2759"/>
<keyword evidence="2" id="KW-0677">Repeat</keyword>
<name>A0A5B8MPQ8_9CHLO</name>
<sequence length="398" mass="43783">MVDYKSNPQILEHLQKSLAWTVFDTKWIPGTSSFVAAGAYARGTGALHVYELGEQELSTVEEKEVRPASIKCCTMGASTLRDPQVATGDFEGKLEIFDLDTIKPTYTVKNAHGAIINCIDGIGGSMRGYGAPEICTGGRDGRVCVWDPRQKDLPVAVFEPKGSAVSSDDDLDKAQAAPKPVRDCWTVGFGHSYNDEERCVIAGYDSGDVKIFDLKMNKVRWEGNVGNGVCGVEFDRREIEMNKFVVACLESKFHVFDARTQHATKGFASAVQTYKTTPSFIAMQNAEEQAKKKEAESASATTVWGVKHLPQNRELMMLLGGDGALNLYKYHYPDQRRTKDDNGEDVGVAGTIEILSTKSMSSQPICSFDWSPDKQGLCCMGSFDQCIRVGFVTKLNKF</sequence>
<proteinExistence type="predicted"/>
<evidence type="ECO:0000256" key="1">
    <source>
        <dbReference type="ARBA" id="ARBA00022574"/>
    </source>
</evidence>
<dbReference type="Proteomes" id="UP000316726">
    <property type="component" value="Chromosome 7"/>
</dbReference>
<dbReference type="Pfam" id="PF00400">
    <property type="entry name" value="WD40"/>
    <property type="match status" value="1"/>
</dbReference>
<dbReference type="EMBL" id="CP031040">
    <property type="protein sequence ID" value="QDZ22321.1"/>
    <property type="molecule type" value="Genomic_DNA"/>
</dbReference>
<reference evidence="3 4" key="1">
    <citation type="submission" date="2018-07" db="EMBL/GenBank/DDBJ databases">
        <title>The complete nuclear genome of the prasinophyte Chloropicon primus (CCMP1205).</title>
        <authorList>
            <person name="Pombert J.-F."/>
            <person name="Otis C."/>
            <person name="Turmel M."/>
            <person name="Lemieux C."/>
        </authorList>
    </citation>
    <scope>NUCLEOTIDE SEQUENCE [LARGE SCALE GENOMIC DNA]</scope>
    <source>
        <strain evidence="3 4">CCMP1205</strain>
    </source>
</reference>
<gene>
    <name evidence="3" type="ORF">A3770_07p48390</name>
</gene>
<dbReference type="Gene3D" id="2.130.10.10">
    <property type="entry name" value="YVTN repeat-like/Quinoprotein amine dehydrogenase"/>
    <property type="match status" value="1"/>
</dbReference>
<dbReference type="PANTHER" id="PTHR10971">
    <property type="entry name" value="MRNA EXPORT FACTOR AND BUB3"/>
    <property type="match status" value="1"/>
</dbReference>